<name>A0A9N9QQC0_9CUCU</name>
<proteinExistence type="predicted"/>
<gene>
    <name evidence="1" type="ORF">CEUTPL_LOCUS9990</name>
</gene>
<organism evidence="1 2">
    <name type="scientific">Ceutorhynchus assimilis</name>
    <name type="common">cabbage seed weevil</name>
    <dbReference type="NCBI Taxonomy" id="467358"/>
    <lineage>
        <taxon>Eukaryota</taxon>
        <taxon>Metazoa</taxon>
        <taxon>Ecdysozoa</taxon>
        <taxon>Arthropoda</taxon>
        <taxon>Hexapoda</taxon>
        <taxon>Insecta</taxon>
        <taxon>Pterygota</taxon>
        <taxon>Neoptera</taxon>
        <taxon>Endopterygota</taxon>
        <taxon>Coleoptera</taxon>
        <taxon>Polyphaga</taxon>
        <taxon>Cucujiformia</taxon>
        <taxon>Curculionidae</taxon>
        <taxon>Ceutorhynchinae</taxon>
        <taxon>Ceutorhynchus</taxon>
    </lineage>
</organism>
<keyword evidence="2" id="KW-1185">Reference proteome</keyword>
<protein>
    <submittedName>
        <fullName evidence="1">Uncharacterized protein</fullName>
    </submittedName>
</protein>
<dbReference type="EMBL" id="OU892281">
    <property type="protein sequence ID" value="CAG9769481.1"/>
    <property type="molecule type" value="Genomic_DNA"/>
</dbReference>
<evidence type="ECO:0000313" key="1">
    <source>
        <dbReference type="EMBL" id="CAG9769481.1"/>
    </source>
</evidence>
<evidence type="ECO:0000313" key="2">
    <source>
        <dbReference type="Proteomes" id="UP001152799"/>
    </source>
</evidence>
<dbReference type="OrthoDB" id="6760986at2759"/>
<dbReference type="Proteomes" id="UP001152799">
    <property type="component" value="Chromosome 5"/>
</dbReference>
<dbReference type="AlphaFoldDB" id="A0A9N9QQC0"/>
<accession>A0A9N9QQC0</accession>
<sequence>MSLSTGIVESSDINCHLAEEVGEQLMSRTVGNNFADIKLHRKNKVLSFGAMSNAIKVNDENIDVDPLLFFQRIAIEKKDDEHLKYELAPYPLALFGERCTRKTEKAALYDVLLNTDITIDFKNSIMVIDGESLLHRTK</sequence>
<reference evidence="1" key="1">
    <citation type="submission" date="2022-01" db="EMBL/GenBank/DDBJ databases">
        <authorList>
            <person name="King R."/>
        </authorList>
    </citation>
    <scope>NUCLEOTIDE SEQUENCE</scope>
</reference>